<protein>
    <submittedName>
        <fullName evidence="9">MFS transporter</fullName>
    </submittedName>
</protein>
<feature type="domain" description="Major facilitator superfamily (MFS) profile" evidence="8">
    <location>
        <begin position="22"/>
        <end position="432"/>
    </location>
</feature>
<keyword evidence="10" id="KW-1185">Reference proteome</keyword>
<keyword evidence="2" id="KW-0813">Transport</keyword>
<evidence type="ECO:0000313" key="9">
    <source>
        <dbReference type="EMBL" id="MFC5752425.1"/>
    </source>
</evidence>
<evidence type="ECO:0000313" key="10">
    <source>
        <dbReference type="Proteomes" id="UP001596074"/>
    </source>
</evidence>
<keyword evidence="6 7" id="KW-0472">Membrane</keyword>
<feature type="transmembrane region" description="Helical" evidence="7">
    <location>
        <begin position="385"/>
        <end position="403"/>
    </location>
</feature>
<dbReference type="PANTHER" id="PTHR43045:SF7">
    <property type="entry name" value="MAJOR FACILITATOR SUPERFAMILY TRANSPORTER"/>
    <property type="match status" value="1"/>
</dbReference>
<dbReference type="Gene3D" id="1.20.1250.20">
    <property type="entry name" value="MFS general substrate transporter like domains"/>
    <property type="match status" value="2"/>
</dbReference>
<sequence length="449" mass="46777">MMQPPSSTAGAPGPSPRMARRAALAGFVGTFIEYYDFALYGVLTVFLAPQFFPSDNASTSFLAGLAVFGAGFVARPIGGILFGRYGDRRGRRNALVLSVLLMGVCSTLVGILPTYATLGALAPLLLVLLRLGQGISAGSEMLGSITYVLESVPRRRRVFMASLTSMGAVLGGATSTVTAAVLTGVLGRDGMEDYGWRIAFLIAAPLTAIALWIRTKLEDSPEFTRMIERREVTRSPLREVLTVHRRNVLIAGGIAISANGAAGLAAWFHTYLVGNRDLPGGEVFAASAVSSILSAFLAPVAGRLADRYGQRRTFAAVLVGYLVAAFPVMYMLGKATGFAGLIVALGVYSLLVAMVQAPAFTLIAELFPGPVRYTGANFGQNIGTVLASGLAPFAAGLLFTVTGSSLGPVIWIFGVCAIAFVALSVPAVQYVAGADPAADPGDAIGAERP</sequence>
<feature type="transmembrane region" description="Helical" evidence="7">
    <location>
        <begin position="409"/>
        <end position="428"/>
    </location>
</feature>
<evidence type="ECO:0000256" key="7">
    <source>
        <dbReference type="SAM" id="Phobius"/>
    </source>
</evidence>
<feature type="transmembrane region" description="Helical" evidence="7">
    <location>
        <begin position="314"/>
        <end position="332"/>
    </location>
</feature>
<gene>
    <name evidence="9" type="ORF">ACFPZN_43005</name>
</gene>
<evidence type="ECO:0000256" key="5">
    <source>
        <dbReference type="ARBA" id="ARBA00022989"/>
    </source>
</evidence>
<dbReference type="Pfam" id="PF07690">
    <property type="entry name" value="MFS_1"/>
    <property type="match status" value="1"/>
</dbReference>
<dbReference type="SUPFAM" id="SSF103473">
    <property type="entry name" value="MFS general substrate transporter"/>
    <property type="match status" value="1"/>
</dbReference>
<feature type="transmembrane region" description="Helical" evidence="7">
    <location>
        <begin position="24"/>
        <end position="48"/>
    </location>
</feature>
<evidence type="ECO:0000256" key="6">
    <source>
        <dbReference type="ARBA" id="ARBA00023136"/>
    </source>
</evidence>
<evidence type="ECO:0000256" key="4">
    <source>
        <dbReference type="ARBA" id="ARBA00022692"/>
    </source>
</evidence>
<reference evidence="10" key="1">
    <citation type="journal article" date="2019" name="Int. J. Syst. Evol. Microbiol.">
        <title>The Global Catalogue of Microorganisms (GCM) 10K type strain sequencing project: providing services to taxonomists for standard genome sequencing and annotation.</title>
        <authorList>
            <consortium name="The Broad Institute Genomics Platform"/>
            <consortium name="The Broad Institute Genome Sequencing Center for Infectious Disease"/>
            <person name="Wu L."/>
            <person name="Ma J."/>
        </authorList>
    </citation>
    <scope>NUCLEOTIDE SEQUENCE [LARGE SCALE GENOMIC DNA]</scope>
    <source>
        <strain evidence="10">KCTC 42087</strain>
    </source>
</reference>
<accession>A0ABW1AAB8</accession>
<dbReference type="InterPro" id="IPR036259">
    <property type="entry name" value="MFS_trans_sf"/>
</dbReference>
<evidence type="ECO:0000256" key="1">
    <source>
        <dbReference type="ARBA" id="ARBA00004651"/>
    </source>
</evidence>
<feature type="transmembrane region" description="Helical" evidence="7">
    <location>
        <begin position="60"/>
        <end position="82"/>
    </location>
</feature>
<dbReference type="Proteomes" id="UP001596074">
    <property type="component" value="Unassembled WGS sequence"/>
</dbReference>
<feature type="transmembrane region" description="Helical" evidence="7">
    <location>
        <begin position="283"/>
        <end position="302"/>
    </location>
</feature>
<organism evidence="9 10">
    <name type="scientific">Actinomadura rugatobispora</name>
    <dbReference type="NCBI Taxonomy" id="1994"/>
    <lineage>
        <taxon>Bacteria</taxon>
        <taxon>Bacillati</taxon>
        <taxon>Actinomycetota</taxon>
        <taxon>Actinomycetes</taxon>
        <taxon>Streptosporangiales</taxon>
        <taxon>Thermomonosporaceae</taxon>
        <taxon>Actinomadura</taxon>
    </lineage>
</organism>
<feature type="transmembrane region" description="Helical" evidence="7">
    <location>
        <begin position="194"/>
        <end position="213"/>
    </location>
</feature>
<dbReference type="PANTHER" id="PTHR43045">
    <property type="entry name" value="SHIKIMATE TRANSPORTER"/>
    <property type="match status" value="1"/>
</dbReference>
<dbReference type="EMBL" id="JBHSON010000087">
    <property type="protein sequence ID" value="MFC5752425.1"/>
    <property type="molecule type" value="Genomic_DNA"/>
</dbReference>
<dbReference type="InterPro" id="IPR011701">
    <property type="entry name" value="MFS"/>
</dbReference>
<feature type="transmembrane region" description="Helical" evidence="7">
    <location>
        <begin position="94"/>
        <end position="112"/>
    </location>
</feature>
<keyword evidence="4 7" id="KW-0812">Transmembrane</keyword>
<name>A0ABW1AAB8_9ACTN</name>
<dbReference type="RefSeq" id="WP_378288392.1">
    <property type="nucleotide sequence ID" value="NZ_JBHSON010000087.1"/>
</dbReference>
<comment type="subcellular location">
    <subcellularLocation>
        <location evidence="1">Cell membrane</location>
        <topology evidence="1">Multi-pass membrane protein</topology>
    </subcellularLocation>
</comment>
<evidence type="ECO:0000256" key="2">
    <source>
        <dbReference type="ARBA" id="ARBA00022448"/>
    </source>
</evidence>
<keyword evidence="3" id="KW-1003">Cell membrane</keyword>
<evidence type="ECO:0000259" key="8">
    <source>
        <dbReference type="PROSITE" id="PS50850"/>
    </source>
</evidence>
<feature type="transmembrane region" description="Helical" evidence="7">
    <location>
        <begin position="158"/>
        <end position="182"/>
    </location>
</feature>
<feature type="transmembrane region" description="Helical" evidence="7">
    <location>
        <begin position="338"/>
        <end position="364"/>
    </location>
</feature>
<feature type="transmembrane region" description="Helical" evidence="7">
    <location>
        <begin position="248"/>
        <end position="271"/>
    </location>
</feature>
<dbReference type="InterPro" id="IPR020846">
    <property type="entry name" value="MFS_dom"/>
</dbReference>
<proteinExistence type="predicted"/>
<comment type="caution">
    <text evidence="9">The sequence shown here is derived from an EMBL/GenBank/DDBJ whole genome shotgun (WGS) entry which is preliminary data.</text>
</comment>
<keyword evidence="5 7" id="KW-1133">Transmembrane helix</keyword>
<evidence type="ECO:0000256" key="3">
    <source>
        <dbReference type="ARBA" id="ARBA00022475"/>
    </source>
</evidence>
<dbReference type="PROSITE" id="PS50850">
    <property type="entry name" value="MFS"/>
    <property type="match status" value="1"/>
</dbReference>